<feature type="compositionally biased region" description="Basic and acidic residues" evidence="5">
    <location>
        <begin position="957"/>
        <end position="976"/>
    </location>
</feature>
<dbReference type="InterPro" id="IPR039385">
    <property type="entry name" value="NGN_Euk"/>
</dbReference>
<comment type="similarity">
    <text evidence="2">Belongs to the SPT5 family.</text>
</comment>
<dbReference type="eggNOG" id="KOG1999">
    <property type="taxonomic scope" value="Eukaryota"/>
</dbReference>
<keyword evidence="8" id="KW-1185">Reference proteome</keyword>
<accession>K6UY21</accession>
<feature type="domain" description="KOW" evidence="6">
    <location>
        <begin position="552"/>
        <end position="579"/>
    </location>
</feature>
<keyword evidence="3" id="KW-0804">Transcription</keyword>
<dbReference type="InterPro" id="IPR005824">
    <property type="entry name" value="KOW"/>
</dbReference>
<evidence type="ECO:0000313" key="7">
    <source>
        <dbReference type="EMBL" id="GAB67440.1"/>
    </source>
</evidence>
<feature type="domain" description="KOW" evidence="6">
    <location>
        <begin position="327"/>
        <end position="354"/>
    </location>
</feature>
<dbReference type="GO" id="GO:0003735">
    <property type="term" value="F:structural constituent of ribosome"/>
    <property type="evidence" value="ECO:0007669"/>
    <property type="project" value="InterPro"/>
</dbReference>
<evidence type="ECO:0000313" key="8">
    <source>
        <dbReference type="Proteomes" id="UP000006319"/>
    </source>
</evidence>
<dbReference type="SUPFAM" id="SSF50104">
    <property type="entry name" value="Translation proteins SH3-like domain"/>
    <property type="match status" value="1"/>
</dbReference>
<feature type="region of interest" description="Disordered" evidence="5">
    <location>
        <begin position="884"/>
        <end position="916"/>
    </location>
</feature>
<feature type="compositionally biased region" description="Polar residues" evidence="5">
    <location>
        <begin position="992"/>
        <end position="1002"/>
    </location>
</feature>
<organism evidence="7 8">
    <name type="scientific">Plasmodium cynomolgi (strain B)</name>
    <dbReference type="NCBI Taxonomy" id="1120755"/>
    <lineage>
        <taxon>Eukaryota</taxon>
        <taxon>Sar</taxon>
        <taxon>Alveolata</taxon>
        <taxon>Apicomplexa</taxon>
        <taxon>Aconoidasida</taxon>
        <taxon>Haemosporida</taxon>
        <taxon>Plasmodiidae</taxon>
        <taxon>Plasmodium</taxon>
        <taxon>Plasmodium (Plasmodium)</taxon>
    </lineage>
</organism>
<gene>
    <name evidence="7" type="ORF">PCYB_114600</name>
</gene>
<evidence type="ECO:0000256" key="3">
    <source>
        <dbReference type="ARBA" id="ARBA00023163"/>
    </source>
</evidence>
<dbReference type="GO" id="GO:0006357">
    <property type="term" value="P:regulation of transcription by RNA polymerase II"/>
    <property type="evidence" value="ECO:0007669"/>
    <property type="project" value="InterPro"/>
</dbReference>
<feature type="region of interest" description="Disordered" evidence="5">
    <location>
        <begin position="1"/>
        <end position="140"/>
    </location>
</feature>
<name>K6UY21_PLACD</name>
<dbReference type="Pfam" id="PF23291">
    <property type="entry name" value="KOW4_SPT5"/>
    <property type="match status" value="1"/>
</dbReference>
<dbReference type="RefSeq" id="XP_004223387.1">
    <property type="nucleotide sequence ID" value="XM_004223339.1"/>
</dbReference>
<dbReference type="GO" id="GO:0032784">
    <property type="term" value="P:regulation of DNA-templated transcription elongation"/>
    <property type="evidence" value="ECO:0007669"/>
    <property type="project" value="InterPro"/>
</dbReference>
<dbReference type="PANTHER" id="PTHR11125">
    <property type="entry name" value="SUPPRESSOR OF TY 5"/>
    <property type="match status" value="1"/>
</dbReference>
<dbReference type="GO" id="GO:0006368">
    <property type="term" value="P:transcription elongation by RNA polymerase II"/>
    <property type="evidence" value="ECO:0007669"/>
    <property type="project" value="TreeGrafter"/>
</dbReference>
<dbReference type="OrthoDB" id="28901at2759"/>
<dbReference type="OMA" id="QIFEVHE"/>
<dbReference type="KEGG" id="pcy:PCYB_114600"/>
<dbReference type="CDD" id="cd09888">
    <property type="entry name" value="NGN_Euk"/>
    <property type="match status" value="1"/>
</dbReference>
<feature type="compositionally biased region" description="Basic residues" evidence="5">
    <location>
        <begin position="57"/>
        <end position="67"/>
    </location>
</feature>
<dbReference type="InterPro" id="IPR041977">
    <property type="entry name" value="KOW_Spt5_4"/>
</dbReference>
<feature type="compositionally biased region" description="Acidic residues" evidence="5">
    <location>
        <begin position="73"/>
        <end position="119"/>
    </location>
</feature>
<reference evidence="7 8" key="1">
    <citation type="journal article" date="2012" name="Nat. Genet.">
        <title>Plasmodium cynomolgi genome sequences provide insight into Plasmodium vivax and the monkey malaria clade.</title>
        <authorList>
            <person name="Tachibana S."/>
            <person name="Sullivan S.A."/>
            <person name="Kawai S."/>
            <person name="Nakamura S."/>
            <person name="Kim H.R."/>
            <person name="Goto N."/>
            <person name="Arisue N."/>
            <person name="Palacpac N.M.Q."/>
            <person name="Honma H."/>
            <person name="Yagi M."/>
            <person name="Tougan T."/>
            <person name="Katakai Y."/>
            <person name="Kaneko O."/>
            <person name="Mita T."/>
            <person name="Kita K."/>
            <person name="Yasutomi Y."/>
            <person name="Sutton P.L."/>
            <person name="Shakhbatyan R."/>
            <person name="Horii T."/>
            <person name="Yasunaga T."/>
            <person name="Barnwell J.W."/>
            <person name="Escalante A.A."/>
            <person name="Carlton J.M."/>
            <person name="Tanabe K."/>
        </authorList>
    </citation>
    <scope>NUCLEOTIDE SEQUENCE [LARGE SCALE GENOMIC DNA]</scope>
    <source>
        <strain evidence="7 8">B</strain>
    </source>
</reference>
<dbReference type="GO" id="GO:0006412">
    <property type="term" value="P:translation"/>
    <property type="evidence" value="ECO:0007669"/>
    <property type="project" value="InterPro"/>
</dbReference>
<evidence type="ECO:0000256" key="1">
    <source>
        <dbReference type="ARBA" id="ARBA00004123"/>
    </source>
</evidence>
<dbReference type="GeneID" id="14693809"/>
<dbReference type="EMBL" id="DF157103">
    <property type="protein sequence ID" value="GAB67440.1"/>
    <property type="molecule type" value="Genomic_DNA"/>
</dbReference>
<comment type="subcellular location">
    <subcellularLocation>
        <location evidence="1">Nucleus</location>
    </subcellularLocation>
</comment>
<dbReference type="Proteomes" id="UP000006319">
    <property type="component" value="Chromosome 11"/>
</dbReference>
<dbReference type="Gene3D" id="2.30.30.30">
    <property type="match status" value="3"/>
</dbReference>
<feature type="compositionally biased region" description="Basic and acidic residues" evidence="5">
    <location>
        <begin position="1074"/>
        <end position="1087"/>
    </location>
</feature>
<dbReference type="InterPro" id="IPR036735">
    <property type="entry name" value="NGN_dom_sf"/>
</dbReference>
<feature type="domain" description="KOW" evidence="6">
    <location>
        <begin position="815"/>
        <end position="842"/>
    </location>
</feature>
<feature type="compositionally biased region" description="Basic and acidic residues" evidence="5">
    <location>
        <begin position="21"/>
        <end position="31"/>
    </location>
</feature>
<feature type="compositionally biased region" description="Low complexity" evidence="5">
    <location>
        <begin position="977"/>
        <end position="990"/>
    </location>
</feature>
<dbReference type="SMART" id="SM00739">
    <property type="entry name" value="KOW"/>
    <property type="match status" value="5"/>
</dbReference>
<dbReference type="PROSITE" id="PS01108">
    <property type="entry name" value="RIBOSOMAL_L24"/>
    <property type="match status" value="1"/>
</dbReference>
<dbReference type="GO" id="GO:0005840">
    <property type="term" value="C:ribosome"/>
    <property type="evidence" value="ECO:0007669"/>
    <property type="project" value="InterPro"/>
</dbReference>
<dbReference type="InterPro" id="IPR005100">
    <property type="entry name" value="NGN-domain"/>
</dbReference>
<dbReference type="PhylomeDB" id="K6UY21"/>
<feature type="domain" description="KOW" evidence="6">
    <location>
        <begin position="731"/>
        <end position="758"/>
    </location>
</feature>
<feature type="region of interest" description="Disordered" evidence="5">
    <location>
        <begin position="957"/>
        <end position="1028"/>
    </location>
</feature>
<feature type="compositionally biased region" description="Basic and acidic residues" evidence="5">
    <location>
        <begin position="47"/>
        <end position="56"/>
    </location>
</feature>
<dbReference type="InterPro" id="IPR041973">
    <property type="entry name" value="KOW_Spt5_1"/>
</dbReference>
<sequence length="1286" mass="145218">MSESSMEGNELFNGDDEEVKEGESSSRKGEHEEEQTAEGADNAAGDQVKDSAEGGARRKRKKEHKRTSPYVDNEAEEDDNDDDDQDDDKDDDNEDDVDDDDEDDGDDDDEGYGNDDDVDAEYRERKASSKGGSGVKKRKLSKKRYMSTFLDTEAQVGDDDEEEEYASSYVEEFEEAKKLEKKKMYETKLKSGTNHLAQTINKLSQRYENEKEIKDTLTDGETLTDEEMSGDEDEYFDEGECLTTFDSPKMWLIKLFKNGVERNIAMGIYYKYMKLKDNDFNIKGVYVSDNLKGYIYVEADSLYMLKRFLLGFKFINLNEITIVPVIIPKVNEYVRIKRGVYMNDIGQIFEVHEKGIYAIVRLIPRIQYDKYNHFKKGNYHLSLTTSSMSKGPSSMFDEHNGKSESYYLGDNKFDLNNHGSRAIIPAGVIMPGGEVRNAAATNEQLEMLDEALQIKRKKKKERPLKKLFDREEIEQIGGVIEHGPYPRTIKYQNNIFEENGYLLKKMNIKYLISENANITLTEIRDFNKNNTNEEDINLHVSKSFINKNSLHLFKKGERVKIMKGELYNLIGTISNVSDNVLTINPDNLAKNFKFLPTDVTKYFLEGDNVTVINGIHKGKSGLISLLDYKENVALIFSPSLNTEFRSSIQDLSACEHSTSEGLGGINSLNGFSIGDLIELSDRQIGILTYIDKNKHIRVLTSHNKTLHTTIGTITSKRSAVGQVCKDENGNIIQAKDVIQVVRGIHKNKVAVVNYIWKNKVFAKINKKIEDNGFVVLDNENCILTGNQNEKKRIITHNNLFRTNSSMLPRRNNTYQSFIGKTVKILSGVYKGLLGDVIDAERDEFTLLLKIKPKTIRQKRSECAIADSFREHYNVTDDRYYNERESNGLGGALGGERLDTPSARWRNRSDRSPRHDRIGYESSLYSESVRKGADWRRNEFGGRHDGYRGAYSGNYDEERWRGSHRPPEGDAPGHDPVARAANGANASSHAAPWNQSNGWKGTNSSHQHSPPPLPHSRNESGGGFRVENDALRPHDQKNFEGNWARTSHENHPNSNTNYNYSHNGRANGPINFNEPHSRGEGINEDGKKSATRKNNTAEEFVNGKYETAPGSHNLNADQRYDDSRGRGGKNSTSKGLGKWDDVQGTGGISGGVSNSGSVNASNFFDMHRDKNNEGKASPLWLVKGIMIKVITPGPFYNEIGTVTEVMKKSLYTILKIATEKTSFSIVSDAVIPLKPNRINDEVLVVDEGKVVEGTVLDIQNDDIQVNTAQGIFTYHVRNIFLFKRQLS</sequence>
<dbReference type="Pfam" id="PF23284">
    <property type="entry name" value="KOW2_Spt5"/>
    <property type="match status" value="1"/>
</dbReference>
<dbReference type="InterPro" id="IPR039659">
    <property type="entry name" value="SPT5"/>
</dbReference>
<dbReference type="InterPro" id="IPR041975">
    <property type="entry name" value="KOW_Spt5_2"/>
</dbReference>
<feature type="region of interest" description="Disordered" evidence="5">
    <location>
        <begin position="1041"/>
        <end position="1152"/>
    </location>
</feature>
<dbReference type="GO" id="GO:0003729">
    <property type="term" value="F:mRNA binding"/>
    <property type="evidence" value="ECO:0007669"/>
    <property type="project" value="TreeGrafter"/>
</dbReference>
<dbReference type="PANTHER" id="PTHR11125:SF7">
    <property type="entry name" value="TRANSCRIPTION ELONGATION FACTOR SPT5"/>
    <property type="match status" value="1"/>
</dbReference>
<evidence type="ECO:0000256" key="2">
    <source>
        <dbReference type="ARBA" id="ARBA00006956"/>
    </source>
</evidence>
<dbReference type="VEuPathDB" id="PlasmoDB:PCYB_114600"/>
<dbReference type="GO" id="GO:0032044">
    <property type="term" value="C:DSIF complex"/>
    <property type="evidence" value="ECO:0007669"/>
    <property type="project" value="TreeGrafter"/>
</dbReference>
<dbReference type="Gene3D" id="3.30.70.940">
    <property type="entry name" value="NusG, N-terminal domain"/>
    <property type="match status" value="1"/>
</dbReference>
<dbReference type="InterPro" id="IPR005825">
    <property type="entry name" value="Ribosomal_uL24_CS"/>
</dbReference>
<evidence type="ECO:0000259" key="6">
    <source>
        <dbReference type="SMART" id="SM00739"/>
    </source>
</evidence>
<dbReference type="InterPro" id="IPR008991">
    <property type="entry name" value="Translation_prot_SH3-like_sf"/>
</dbReference>
<dbReference type="InterPro" id="IPR014722">
    <property type="entry name" value="Rib_uL2_dom2"/>
</dbReference>
<keyword evidence="4" id="KW-0539">Nucleus</keyword>
<protein>
    <submittedName>
        <fullName evidence="7">Trancription factor</fullName>
    </submittedName>
</protein>
<proteinExistence type="inferred from homology"/>
<feature type="compositionally biased region" description="Polar residues" evidence="5">
    <location>
        <begin position="1051"/>
        <end position="1063"/>
    </location>
</feature>
<evidence type="ECO:0000256" key="5">
    <source>
        <dbReference type="SAM" id="MobiDB-lite"/>
    </source>
</evidence>
<feature type="compositionally biased region" description="Basic and acidic residues" evidence="5">
    <location>
        <begin position="906"/>
        <end position="916"/>
    </location>
</feature>
<dbReference type="Pfam" id="PF03439">
    <property type="entry name" value="Spt5-NGN"/>
    <property type="match status" value="1"/>
</dbReference>
<feature type="domain" description="KOW" evidence="6">
    <location>
        <begin position="602"/>
        <end position="629"/>
    </location>
</feature>
<evidence type="ECO:0000256" key="4">
    <source>
        <dbReference type="ARBA" id="ARBA00023242"/>
    </source>
</evidence>
<dbReference type="CDD" id="cd06081">
    <property type="entry name" value="KOW_Spt5_1"/>
    <property type="match status" value="1"/>
</dbReference>